<feature type="signal peptide" evidence="1">
    <location>
        <begin position="1"/>
        <end position="32"/>
    </location>
</feature>
<organism evidence="2 3">
    <name type="scientific">Aureicoccus marinus</name>
    <dbReference type="NCBI Taxonomy" id="754435"/>
    <lineage>
        <taxon>Bacteria</taxon>
        <taxon>Pseudomonadati</taxon>
        <taxon>Bacteroidota</taxon>
        <taxon>Flavobacteriia</taxon>
        <taxon>Flavobacteriales</taxon>
        <taxon>Flavobacteriaceae</taxon>
        <taxon>Aureicoccus</taxon>
    </lineage>
</organism>
<comment type="caution">
    <text evidence="2">The sequence shown here is derived from an EMBL/GenBank/DDBJ whole genome shotgun (WGS) entry which is preliminary data.</text>
</comment>
<dbReference type="EMBL" id="MQVX01000001">
    <property type="protein sequence ID" value="PQJ15441.1"/>
    <property type="molecule type" value="Genomic_DNA"/>
</dbReference>
<evidence type="ECO:0008006" key="4">
    <source>
        <dbReference type="Google" id="ProtNLM"/>
    </source>
</evidence>
<gene>
    <name evidence="2" type="ORF">BST99_06560</name>
</gene>
<keyword evidence="3" id="KW-1185">Reference proteome</keyword>
<evidence type="ECO:0000313" key="3">
    <source>
        <dbReference type="Proteomes" id="UP000239366"/>
    </source>
</evidence>
<feature type="chain" id="PRO_5015602771" description="Outer membrane protein beta-barrel domain-containing protein" evidence="1">
    <location>
        <begin position="33"/>
        <end position="186"/>
    </location>
</feature>
<evidence type="ECO:0000313" key="2">
    <source>
        <dbReference type="EMBL" id="PQJ15441.1"/>
    </source>
</evidence>
<protein>
    <recommendedName>
        <fullName evidence="4">Outer membrane protein beta-barrel domain-containing protein</fullName>
    </recommendedName>
</protein>
<dbReference type="Proteomes" id="UP000239366">
    <property type="component" value="Unassembled WGS sequence"/>
</dbReference>
<evidence type="ECO:0000256" key="1">
    <source>
        <dbReference type="SAM" id="SignalP"/>
    </source>
</evidence>
<accession>A0A2S7T776</accession>
<name>A0A2S7T776_9FLAO</name>
<keyword evidence="1" id="KW-0732">Signal</keyword>
<reference evidence="3" key="1">
    <citation type="submission" date="2016-11" db="EMBL/GenBank/DDBJ databases">
        <title>Trade-off between light-utilization and light-protection in marine flavobacteria.</title>
        <authorList>
            <person name="Kumagai Y."/>
            <person name="Yoshizawa S."/>
            <person name="Kogure K."/>
        </authorList>
    </citation>
    <scope>NUCLEOTIDE SEQUENCE [LARGE SCALE GENOMIC DNA]</scope>
    <source>
        <strain evidence="3">SG-18</strain>
    </source>
</reference>
<dbReference type="AlphaFoldDB" id="A0A2S7T776"/>
<proteinExistence type="predicted"/>
<sequence length="186" mass="20263">MFFYYIRRFNRKYMNMKKVFLLASFLFVGVLAYGQSANKGFSASAWGGVVVGDEDFSDSFGAAFGGNLHYTLTDSESTDFAISVGGFSLSPSSEFKDFGGSSEFFWRIYGNVIFEDALSEGQNLSLGLGYATAADSDADYNGIYAEAFYHFELSDNFSIAPGGFYVAGSDDAGNITVLSVRLTYGF</sequence>